<dbReference type="InterPro" id="IPR003033">
    <property type="entry name" value="SCP2_sterol-bd_dom"/>
</dbReference>
<protein>
    <recommendedName>
        <fullName evidence="1">4Fe-4S ferredoxin-type domain-containing protein</fullName>
    </recommendedName>
</protein>
<reference evidence="2" key="1">
    <citation type="submission" date="2023-07" db="EMBL/GenBank/DDBJ databases">
        <authorList>
            <person name="Pelsma A.J. K."/>
        </authorList>
    </citation>
    <scope>NUCLEOTIDE SEQUENCE</scope>
</reference>
<dbReference type="PANTHER" id="PTHR42827">
    <property type="entry name" value="IRON-SULFUR CLUSTER-BINDING PROTEIN-RELATED"/>
    <property type="match status" value="1"/>
</dbReference>
<dbReference type="Gene3D" id="3.30.1050.10">
    <property type="entry name" value="SCP2 sterol-binding domain"/>
    <property type="match status" value="1"/>
</dbReference>
<dbReference type="PROSITE" id="PS51379">
    <property type="entry name" value="4FE4S_FER_2"/>
    <property type="match status" value="1"/>
</dbReference>
<dbReference type="Pfam" id="PF00037">
    <property type="entry name" value="Fer4"/>
    <property type="match status" value="1"/>
</dbReference>
<dbReference type="PROSITE" id="PS00198">
    <property type="entry name" value="4FE4S_FER_1"/>
    <property type="match status" value="1"/>
</dbReference>
<dbReference type="InterPro" id="IPR036527">
    <property type="entry name" value="SCP2_sterol-bd_dom_sf"/>
</dbReference>
<dbReference type="EMBL" id="OY288114">
    <property type="protein sequence ID" value="CAJ0878681.1"/>
    <property type="molecule type" value="Genomic_DNA"/>
</dbReference>
<dbReference type="Gene3D" id="3.30.70.3270">
    <property type="match status" value="1"/>
</dbReference>
<sequence>MIALAQTASPALDAAALRDLVLAAGADDMGFVSMDDPALDDQRAGILSALPFARTLISFVVRMNRENIRSPARSFANLEFHHTNDECDAASRRLVKMLEARGRRAGYAPVGFPMEADKWPGKIWVISHKPVAVAAGLGRMGVHRNVIHPKFGNFILLGTVAIDVDVAHESAPLDYNPCLECKLCVAACPTGAIAPDGHFDFAACYTHNYREFMGGFSDFVETIAEAKSARDYQRKFNDAETVSMWQSLSYGPNYKAAYCMAVCPAGDDVIGAYRSSKKEFLESVVDPLKKKEETIYVTRGSDAEDYVARRFPHKRVKHVGMVLRPTSVNGFLSALPNVFQRNRSAALKATYHFTFTGATPRQATIVIADRQLKIREGLVGAPNLAVTADGDAWIRFLRKETSLPWALLSRRIRISGDPRLLAAFGRCFPS</sequence>
<dbReference type="SUPFAM" id="SSF55718">
    <property type="entry name" value="SCP-like"/>
    <property type="match status" value="1"/>
</dbReference>
<dbReference type="SUPFAM" id="SSF46548">
    <property type="entry name" value="alpha-helical ferredoxin"/>
    <property type="match status" value="1"/>
</dbReference>
<dbReference type="Pfam" id="PF02036">
    <property type="entry name" value="SCP2"/>
    <property type="match status" value="1"/>
</dbReference>
<accession>A0AA48RF05</accession>
<dbReference type="InterPro" id="IPR017896">
    <property type="entry name" value="4Fe4S_Fe-S-bd"/>
</dbReference>
<dbReference type="PANTHER" id="PTHR42827:SF1">
    <property type="entry name" value="IRON-SULFUR CLUSTER-BINDING PROTEIN"/>
    <property type="match status" value="1"/>
</dbReference>
<feature type="domain" description="4Fe-4S ferredoxin-type" evidence="1">
    <location>
        <begin position="169"/>
        <end position="198"/>
    </location>
</feature>
<evidence type="ECO:0000259" key="1">
    <source>
        <dbReference type="PROSITE" id="PS51379"/>
    </source>
</evidence>
<organism evidence="2">
    <name type="scientific">freshwater sediment metagenome</name>
    <dbReference type="NCBI Taxonomy" id="556182"/>
    <lineage>
        <taxon>unclassified sequences</taxon>
        <taxon>metagenomes</taxon>
        <taxon>ecological metagenomes</taxon>
    </lineage>
</organism>
<name>A0AA48RF05_9ZZZZ</name>
<dbReference type="AlphaFoldDB" id="A0AA48RF05"/>
<gene>
    <name evidence="2" type="ORF">AMST5_02991</name>
</gene>
<evidence type="ECO:0000313" key="2">
    <source>
        <dbReference type="EMBL" id="CAJ0878681.1"/>
    </source>
</evidence>
<dbReference type="InterPro" id="IPR017900">
    <property type="entry name" value="4Fe4S_Fe_S_CS"/>
</dbReference>
<proteinExistence type="predicted"/>